<reference evidence="3 4" key="1">
    <citation type="submission" date="2021-08" db="EMBL/GenBank/DDBJ databases">
        <title>Shewanella putrefaciens YZ-J, complete genome.</title>
        <authorList>
            <person name="Yi Z."/>
        </authorList>
    </citation>
    <scope>NUCLEOTIDE SEQUENCE [LARGE SCALE GENOMIC DNA]</scope>
    <source>
        <strain evidence="3 4">YZ-J</strain>
    </source>
</reference>
<proteinExistence type="predicted"/>
<evidence type="ECO:0000313" key="3">
    <source>
        <dbReference type="EMBL" id="QYX72197.1"/>
    </source>
</evidence>
<keyword evidence="4" id="KW-1185">Reference proteome</keyword>
<organism evidence="3 4">
    <name type="scientific">Shewanella putrefaciens</name>
    <name type="common">Pseudomonas putrefaciens</name>
    <dbReference type="NCBI Taxonomy" id="24"/>
    <lineage>
        <taxon>Bacteria</taxon>
        <taxon>Pseudomonadati</taxon>
        <taxon>Pseudomonadota</taxon>
        <taxon>Gammaproteobacteria</taxon>
        <taxon>Alteromonadales</taxon>
        <taxon>Shewanellaceae</taxon>
        <taxon>Shewanella</taxon>
    </lineage>
</organism>
<dbReference type="PANTHER" id="PTHR45982">
    <property type="entry name" value="REGULATOR OF CHROMOSOME CONDENSATION"/>
    <property type="match status" value="1"/>
</dbReference>
<evidence type="ECO:0000256" key="2">
    <source>
        <dbReference type="SAM" id="SignalP"/>
    </source>
</evidence>
<protein>
    <submittedName>
        <fullName evidence="3">Uncharacterized protein</fullName>
    </submittedName>
</protein>
<dbReference type="Gene3D" id="2.130.10.30">
    <property type="entry name" value="Regulator of chromosome condensation 1/beta-lactamase-inhibitor protein II"/>
    <property type="match status" value="2"/>
</dbReference>
<keyword evidence="2" id="KW-0732">Signal</keyword>
<sequence>MRANRISWPMAVLAGMVAVQLAGCSDPKPTAVIESNNESLVQFDNGKLIQLKEKPSPQYRHIPCDLPTLASVIANNMAIAAITQNGDVITWGNSFSGGDSREVTDQLKDVIQIVPVKDGFAALRKNGTVVYWGNAGKLSLDKALQNRMTNITKLFANQEAIAALDANGKVHTWGYGPYGGNSLHVQDQLIDVVDIVAAGRSFTALKKDGSTVIWGKIESSTNMKKLLPQLKDVVSVEYTHGTFAALKKDGTVVTWGHSSDVYPIRGALQDVASITTNRCAFAILSPTGEVHFWGNSTNCGIDWLKQTGIKGVSSIVSVDTGFLLLRDNAVPQIIVDDTDYAYLYGFHYAQDILNQYWQEGSRIINGQASFVFIRPDGKVVPVGYRANLENVQKLIASIPRLTWLGATDDGYVGLSEKGEWVSWSMNTDTFATSSVKVADSLVIKPLDFSAPTQCETQEQRQDILSKERPKPEVKMWSFSE</sequence>
<feature type="compositionally biased region" description="Basic and acidic residues" evidence="1">
    <location>
        <begin position="457"/>
        <end position="473"/>
    </location>
</feature>
<evidence type="ECO:0000313" key="4">
    <source>
        <dbReference type="Proteomes" id="UP000827084"/>
    </source>
</evidence>
<accession>A0ABX8X9I4</accession>
<feature type="region of interest" description="Disordered" evidence="1">
    <location>
        <begin position="456"/>
        <end position="480"/>
    </location>
</feature>
<dbReference type="InterPro" id="IPR051553">
    <property type="entry name" value="Ran_GTPase-activating"/>
</dbReference>
<feature type="chain" id="PRO_5046327491" evidence="2">
    <location>
        <begin position="23"/>
        <end position="480"/>
    </location>
</feature>
<dbReference type="InterPro" id="IPR009091">
    <property type="entry name" value="RCC1/BLIP-II"/>
</dbReference>
<dbReference type="EMBL" id="CP080635">
    <property type="protein sequence ID" value="QYX72197.1"/>
    <property type="molecule type" value="Genomic_DNA"/>
</dbReference>
<dbReference type="PANTHER" id="PTHR45982:SF1">
    <property type="entry name" value="REGULATOR OF CHROMOSOME CONDENSATION"/>
    <property type="match status" value="1"/>
</dbReference>
<name>A0ABX8X9I4_SHEPU</name>
<dbReference type="RefSeq" id="WP_061783453.1">
    <property type="nucleotide sequence ID" value="NZ_BMPK01000001.1"/>
</dbReference>
<feature type="signal peptide" evidence="2">
    <location>
        <begin position="1"/>
        <end position="22"/>
    </location>
</feature>
<dbReference type="GeneID" id="67444759"/>
<dbReference type="SUPFAM" id="SSF50985">
    <property type="entry name" value="RCC1/BLIP-II"/>
    <property type="match status" value="1"/>
</dbReference>
<gene>
    <name evidence="3" type="ORF">K3G22_15825</name>
</gene>
<dbReference type="Proteomes" id="UP000827084">
    <property type="component" value="Chromosome"/>
</dbReference>
<evidence type="ECO:0000256" key="1">
    <source>
        <dbReference type="SAM" id="MobiDB-lite"/>
    </source>
</evidence>